<dbReference type="InterPro" id="IPR050237">
    <property type="entry name" value="ATP-dep_AMP-bd_enzyme"/>
</dbReference>
<proteinExistence type="predicted"/>
<protein>
    <submittedName>
        <fullName evidence="3">AMP-dependent CoA ligase/synthetase</fullName>
    </submittedName>
</protein>
<dbReference type="PROSITE" id="PS00455">
    <property type="entry name" value="AMP_BINDING"/>
    <property type="match status" value="1"/>
</dbReference>
<dbReference type="AlphaFoldDB" id="B8FG03"/>
<evidence type="ECO:0000259" key="2">
    <source>
        <dbReference type="Pfam" id="PF13193"/>
    </source>
</evidence>
<dbReference type="Pfam" id="PF13193">
    <property type="entry name" value="AMP-binding_C"/>
    <property type="match status" value="1"/>
</dbReference>
<dbReference type="Gene3D" id="3.30.300.30">
    <property type="match status" value="1"/>
</dbReference>
<dbReference type="Pfam" id="PF00501">
    <property type="entry name" value="AMP-binding"/>
    <property type="match status" value="1"/>
</dbReference>
<dbReference type="EMBL" id="CP001322">
    <property type="protein sequence ID" value="ACL03683.1"/>
    <property type="molecule type" value="Genomic_DNA"/>
</dbReference>
<evidence type="ECO:0000259" key="1">
    <source>
        <dbReference type="Pfam" id="PF00501"/>
    </source>
</evidence>
<dbReference type="InterPro" id="IPR000873">
    <property type="entry name" value="AMP-dep_synth/lig_dom"/>
</dbReference>
<dbReference type="InterPro" id="IPR025110">
    <property type="entry name" value="AMP-bd_C"/>
</dbReference>
<dbReference type="Gene3D" id="3.40.50.12780">
    <property type="entry name" value="N-terminal domain of ligase-like"/>
    <property type="match status" value="1"/>
</dbReference>
<dbReference type="InterPro" id="IPR045851">
    <property type="entry name" value="AMP-bd_C_sf"/>
</dbReference>
<dbReference type="InterPro" id="IPR020845">
    <property type="entry name" value="AMP-binding_CS"/>
</dbReference>
<dbReference type="HOGENOM" id="CLU_000022_59_0_7"/>
<keyword evidence="3" id="KW-0436">Ligase</keyword>
<dbReference type="KEGG" id="dal:Dalk_1987"/>
<dbReference type="PANTHER" id="PTHR43767:SF1">
    <property type="entry name" value="NONRIBOSOMAL PEPTIDE SYNTHASE PES1 (EUROFUNG)-RELATED"/>
    <property type="match status" value="1"/>
</dbReference>
<dbReference type="PANTHER" id="PTHR43767">
    <property type="entry name" value="LONG-CHAIN-FATTY-ACID--COA LIGASE"/>
    <property type="match status" value="1"/>
</dbReference>
<reference evidence="3 4" key="1">
    <citation type="journal article" date="2012" name="Environ. Microbiol.">
        <title>The genome sequence of Desulfatibacillum alkenivorans AK-01: a blueprint for anaerobic alkane oxidation.</title>
        <authorList>
            <person name="Callaghan A.V."/>
            <person name="Morris B.E."/>
            <person name="Pereira I.A."/>
            <person name="McInerney M.J."/>
            <person name="Austin R.N."/>
            <person name="Groves J.T."/>
            <person name="Kukor J.J."/>
            <person name="Suflita J.M."/>
            <person name="Young L.Y."/>
            <person name="Zylstra G.J."/>
            <person name="Wawrik B."/>
        </authorList>
    </citation>
    <scope>NUCLEOTIDE SEQUENCE [LARGE SCALE GENOMIC DNA]</scope>
    <source>
        <strain evidence="3 4">AK-01</strain>
    </source>
</reference>
<dbReference type="RefSeq" id="WP_012611112.1">
    <property type="nucleotide sequence ID" value="NC_011768.1"/>
</dbReference>
<evidence type="ECO:0000313" key="3">
    <source>
        <dbReference type="EMBL" id="ACL03683.1"/>
    </source>
</evidence>
<dbReference type="eggNOG" id="COG0318">
    <property type="taxonomic scope" value="Bacteria"/>
</dbReference>
<keyword evidence="4" id="KW-1185">Reference proteome</keyword>
<evidence type="ECO:0000313" key="4">
    <source>
        <dbReference type="Proteomes" id="UP000000739"/>
    </source>
</evidence>
<dbReference type="Proteomes" id="UP000000739">
    <property type="component" value="Chromosome"/>
</dbReference>
<organism evidence="3 4">
    <name type="scientific">Desulfatibacillum aliphaticivorans</name>
    <dbReference type="NCBI Taxonomy" id="218208"/>
    <lineage>
        <taxon>Bacteria</taxon>
        <taxon>Pseudomonadati</taxon>
        <taxon>Thermodesulfobacteriota</taxon>
        <taxon>Desulfobacteria</taxon>
        <taxon>Desulfobacterales</taxon>
        <taxon>Desulfatibacillaceae</taxon>
        <taxon>Desulfatibacillum</taxon>
    </lineage>
</organism>
<dbReference type="InterPro" id="IPR042099">
    <property type="entry name" value="ANL_N_sf"/>
</dbReference>
<sequence>MLERAGLNIAGSVGTHAKYRGSRIAFKCGDRQVTWGEFDARVNQVANALIKAGLKKGDKAALLSLNCIEALEIMCGVLRAGGVIVPLSPLLTSEQLAFLTQDAGASFFFCTFPLQGLVQPVLDQLNDIPQERRMAVFFDEDGWTPYEDFLSGASVSSVFVDTQDHDEAVIIYSSGTTGLPKGIVHTHFSRTMLGTAGGLEFRIHSGSTMLINTPLFTNATWVMLLGSMGVGALVVLLPAFSPEAFFQAVEREKITHTFLVPTQYHVILDHPDFDQHDLSSLQIMVSMGSALPLPVKKQILQRMGKGLIELYGLTEGVGTTLKPEEIEEKTGSVGTPISGTEIRIIDHEDKELPFGEIGEIIGISSGLMKGYHNRPDANAEIIWKDEFGRSFIKTGDIGRFDEDGFLYILDRKKDMIVSGGINVFASDIEEVLIQHPDVNEAAVVAIPHEKWGETPLALVIPYPDAEAREDEIMGWVNQRLAKYQRLARVEFRQEDFPRNALGKVLKRQLREPYWKDQA</sequence>
<gene>
    <name evidence="3" type="ordered locus">Dalk_1987</name>
</gene>
<accession>B8FG03</accession>
<dbReference type="GO" id="GO:0016878">
    <property type="term" value="F:acid-thiol ligase activity"/>
    <property type="evidence" value="ECO:0007669"/>
    <property type="project" value="UniProtKB-ARBA"/>
</dbReference>
<name>B8FG03_DESAL</name>
<dbReference type="SUPFAM" id="SSF56801">
    <property type="entry name" value="Acetyl-CoA synthetase-like"/>
    <property type="match status" value="1"/>
</dbReference>
<feature type="domain" description="AMP-binding enzyme C-terminal" evidence="2">
    <location>
        <begin position="428"/>
        <end position="503"/>
    </location>
</feature>
<feature type="domain" description="AMP-dependent synthetase/ligase" evidence="1">
    <location>
        <begin position="17"/>
        <end position="372"/>
    </location>
</feature>